<dbReference type="RefSeq" id="XP_037217894.1">
    <property type="nucleotide sequence ID" value="XM_037366482.1"/>
</dbReference>
<keyword evidence="9" id="KW-0862">Zinc</keyword>
<reference evidence="16" key="1">
    <citation type="submission" date="2020-05" db="EMBL/GenBank/DDBJ databases">
        <title>Mycena genomes resolve the evolution of fungal bioluminescence.</title>
        <authorList>
            <person name="Tsai I.J."/>
        </authorList>
    </citation>
    <scope>NUCLEOTIDE SEQUENCE</scope>
    <source>
        <strain evidence="16">171206Taipei</strain>
    </source>
</reference>
<keyword evidence="6" id="KW-0677">Repeat</keyword>
<comment type="caution">
    <text evidence="16">The sequence shown here is derived from an EMBL/GenBank/DDBJ whole genome shotgun (WGS) entry which is preliminary data.</text>
</comment>
<dbReference type="Pfam" id="PF13912">
    <property type="entry name" value="zf-C2H2_6"/>
    <property type="match status" value="1"/>
</dbReference>
<evidence type="ECO:0000256" key="3">
    <source>
        <dbReference type="ARBA" id="ARBA00022473"/>
    </source>
</evidence>
<organism evidence="16 17">
    <name type="scientific">Mycena indigotica</name>
    <dbReference type="NCBI Taxonomy" id="2126181"/>
    <lineage>
        <taxon>Eukaryota</taxon>
        <taxon>Fungi</taxon>
        <taxon>Dikarya</taxon>
        <taxon>Basidiomycota</taxon>
        <taxon>Agaricomycotina</taxon>
        <taxon>Agaricomycetes</taxon>
        <taxon>Agaricomycetidae</taxon>
        <taxon>Agaricales</taxon>
        <taxon>Marasmiineae</taxon>
        <taxon>Mycenaceae</taxon>
        <taxon>Mycena</taxon>
    </lineage>
</organism>
<evidence type="ECO:0000256" key="4">
    <source>
        <dbReference type="ARBA" id="ARBA00022491"/>
    </source>
</evidence>
<evidence type="ECO:0000256" key="14">
    <source>
        <dbReference type="ARBA" id="ARBA00023242"/>
    </source>
</evidence>
<evidence type="ECO:0000256" key="11">
    <source>
        <dbReference type="ARBA" id="ARBA00023125"/>
    </source>
</evidence>
<evidence type="ECO:0000256" key="7">
    <source>
        <dbReference type="ARBA" id="ARBA00022771"/>
    </source>
</evidence>
<keyword evidence="4" id="KW-0678">Repressor</keyword>
<proteinExistence type="inferred from homology"/>
<dbReference type="OrthoDB" id="6077919at2759"/>
<evidence type="ECO:0000313" key="17">
    <source>
        <dbReference type="Proteomes" id="UP000636479"/>
    </source>
</evidence>
<evidence type="ECO:0000259" key="15">
    <source>
        <dbReference type="PROSITE" id="PS00028"/>
    </source>
</evidence>
<evidence type="ECO:0000256" key="2">
    <source>
        <dbReference type="ARBA" id="ARBA00006991"/>
    </source>
</evidence>
<feature type="domain" description="C2H2-type" evidence="15">
    <location>
        <begin position="293"/>
        <end position="315"/>
    </location>
</feature>
<keyword evidence="7" id="KW-0863">Zinc-finger</keyword>
<keyword evidence="12" id="KW-0010">Activator</keyword>
<dbReference type="Gene3D" id="3.30.160.60">
    <property type="entry name" value="Classic Zinc Finger"/>
    <property type="match status" value="2"/>
</dbReference>
<keyword evidence="13" id="KW-0804">Transcription</keyword>
<accession>A0A8H6SGR0</accession>
<dbReference type="GO" id="GO:0008270">
    <property type="term" value="F:zinc ion binding"/>
    <property type="evidence" value="ECO:0007669"/>
    <property type="project" value="UniProtKB-KW"/>
</dbReference>
<evidence type="ECO:0000256" key="9">
    <source>
        <dbReference type="ARBA" id="ARBA00022833"/>
    </source>
</evidence>
<evidence type="ECO:0000256" key="12">
    <source>
        <dbReference type="ARBA" id="ARBA00023159"/>
    </source>
</evidence>
<keyword evidence="5" id="KW-0479">Metal-binding</keyword>
<dbReference type="PANTHER" id="PTHR24379">
    <property type="entry name" value="KRAB AND ZINC FINGER DOMAIN-CONTAINING"/>
    <property type="match status" value="1"/>
</dbReference>
<evidence type="ECO:0000256" key="8">
    <source>
        <dbReference type="ARBA" id="ARBA00022782"/>
    </source>
</evidence>
<evidence type="ECO:0000256" key="5">
    <source>
        <dbReference type="ARBA" id="ARBA00022723"/>
    </source>
</evidence>
<keyword evidence="3" id="KW-0217">Developmental protein</keyword>
<feature type="domain" description="C2H2-type" evidence="15">
    <location>
        <begin position="41"/>
        <end position="62"/>
    </location>
</feature>
<sequence>MVTKKANLNRIHGGCDCCGKYFKTYAALASHMRGETFDFFCAKCDIDCRTRTGLRKHQSVAHAYCRFCDKYSDLENKASLVGWSHMKNTHFHCDPCREAFEDEEALHKHYIESLSTVHPYYCVPCRQIFFSAQALQDHWHRVDDDFRRDDDFRCAHCDPSPCQEAFKDEEALHEHYIESLSTVHPYYCVPCSELFDSAEALQDHLDDKLSGYAIMCPWCHQSFATRPAAVAHLESGGCVSGANLESIIDWISTHDIRSMITVQPRAVRGDYPDFKLALLDLKDPASNHDGLPCPICFTEFPSRSALEQHLKSPRHGATTFICRAPECERRFTTLSGLWAHVESMQCDAWNCEDMKTAIEQLVINLNLQQIVDHDNPHFS</sequence>
<dbReference type="GeneID" id="59348998"/>
<keyword evidence="10" id="KW-0805">Transcription regulation</keyword>
<evidence type="ECO:0000256" key="10">
    <source>
        <dbReference type="ARBA" id="ARBA00023015"/>
    </source>
</evidence>
<dbReference type="InterPro" id="IPR013087">
    <property type="entry name" value="Znf_C2H2_type"/>
</dbReference>
<dbReference type="Proteomes" id="UP000636479">
    <property type="component" value="Unassembled WGS sequence"/>
</dbReference>
<keyword evidence="8" id="KW-0221">Differentiation</keyword>
<keyword evidence="17" id="KW-1185">Reference proteome</keyword>
<protein>
    <submittedName>
        <fullName evidence="16">Putative zinc finger protein</fullName>
    </submittedName>
</protein>
<keyword evidence="14" id="KW-0539">Nucleus</keyword>
<keyword evidence="11" id="KW-0238">DNA-binding</keyword>
<dbReference type="PROSITE" id="PS00028">
    <property type="entry name" value="ZINC_FINGER_C2H2_1"/>
    <property type="match status" value="2"/>
</dbReference>
<dbReference type="EMBL" id="JACAZF010000008">
    <property type="protein sequence ID" value="KAF7297535.1"/>
    <property type="molecule type" value="Genomic_DNA"/>
</dbReference>
<gene>
    <name evidence="16" type="ORF">MIND_00987700</name>
</gene>
<comment type="similarity">
    <text evidence="2">Belongs to the krueppel C2H2-type zinc-finger protein family.</text>
</comment>
<evidence type="ECO:0000313" key="16">
    <source>
        <dbReference type="EMBL" id="KAF7297535.1"/>
    </source>
</evidence>
<dbReference type="Pfam" id="PF12874">
    <property type="entry name" value="zf-met"/>
    <property type="match status" value="1"/>
</dbReference>
<name>A0A8H6SGR0_9AGAR</name>
<evidence type="ECO:0000256" key="13">
    <source>
        <dbReference type="ARBA" id="ARBA00023163"/>
    </source>
</evidence>
<dbReference type="PANTHER" id="PTHR24379:SF128">
    <property type="entry name" value="C2H2-TYPE DOMAIN-CONTAINING PROTEIN"/>
    <property type="match status" value="1"/>
</dbReference>
<comment type="subcellular location">
    <subcellularLocation>
        <location evidence="1">Nucleus</location>
    </subcellularLocation>
</comment>
<dbReference type="SMART" id="SM00355">
    <property type="entry name" value="ZnF_C2H2"/>
    <property type="match status" value="8"/>
</dbReference>
<dbReference type="AlphaFoldDB" id="A0A8H6SGR0"/>
<evidence type="ECO:0000256" key="6">
    <source>
        <dbReference type="ARBA" id="ARBA00022737"/>
    </source>
</evidence>
<evidence type="ECO:0000256" key="1">
    <source>
        <dbReference type="ARBA" id="ARBA00004123"/>
    </source>
</evidence>